<dbReference type="EMBL" id="GGFK01013339">
    <property type="protein sequence ID" value="MBW46660.1"/>
    <property type="molecule type" value="Transcribed_RNA"/>
</dbReference>
<keyword evidence="1" id="KW-0732">Signal</keyword>
<dbReference type="AlphaFoldDB" id="A0A2M4B0V2"/>
<accession>A0A2M4B0V2</accession>
<feature type="signal peptide" evidence="1">
    <location>
        <begin position="1"/>
        <end position="16"/>
    </location>
</feature>
<feature type="chain" id="PRO_5014714362" evidence="1">
    <location>
        <begin position="17"/>
        <end position="71"/>
    </location>
</feature>
<reference evidence="2" key="1">
    <citation type="submission" date="2018-01" db="EMBL/GenBank/DDBJ databases">
        <title>An insight into the sialome of Amazonian anophelines.</title>
        <authorList>
            <person name="Ribeiro J.M."/>
            <person name="Scarpassa V."/>
            <person name="Calvo E."/>
        </authorList>
    </citation>
    <scope>NUCLEOTIDE SEQUENCE</scope>
    <source>
        <tissue evidence="2">Salivary glands</tissue>
    </source>
</reference>
<protein>
    <submittedName>
        <fullName evidence="2">Putative secreted protein</fullName>
    </submittedName>
</protein>
<evidence type="ECO:0000313" key="2">
    <source>
        <dbReference type="EMBL" id="MBW46660.1"/>
    </source>
</evidence>
<evidence type="ECO:0000256" key="1">
    <source>
        <dbReference type="SAM" id="SignalP"/>
    </source>
</evidence>
<organism evidence="2">
    <name type="scientific">Anopheles triannulatus</name>
    <dbReference type="NCBI Taxonomy" id="58253"/>
    <lineage>
        <taxon>Eukaryota</taxon>
        <taxon>Metazoa</taxon>
        <taxon>Ecdysozoa</taxon>
        <taxon>Arthropoda</taxon>
        <taxon>Hexapoda</taxon>
        <taxon>Insecta</taxon>
        <taxon>Pterygota</taxon>
        <taxon>Neoptera</taxon>
        <taxon>Endopterygota</taxon>
        <taxon>Diptera</taxon>
        <taxon>Nematocera</taxon>
        <taxon>Culicoidea</taxon>
        <taxon>Culicidae</taxon>
        <taxon>Anophelinae</taxon>
        <taxon>Anopheles</taxon>
    </lineage>
</organism>
<proteinExistence type="predicted"/>
<sequence length="71" mass="8253">MHILCVFCSFSSVCRLLNTDSNDDCMIRHDPVSKTSDIFAIKSDASHLCFRKFRSCGKQQKHRRKSGKPFW</sequence>
<name>A0A2M4B0V2_9DIPT</name>